<dbReference type="EMBL" id="ADLO01000047">
    <property type="protein sequence ID" value="KGF56150.1"/>
    <property type="molecule type" value="Genomic_DNA"/>
</dbReference>
<evidence type="ECO:0000313" key="2">
    <source>
        <dbReference type="Proteomes" id="UP000029585"/>
    </source>
</evidence>
<dbReference type="HOGENOM" id="CLU_2354861_0_0_9"/>
<accession>A0A096BAP3</accession>
<comment type="caution">
    <text evidence="1">The sequence shown here is derived from an EMBL/GenBank/DDBJ whole genome shotgun (WGS) entry which is preliminary data.</text>
</comment>
<dbReference type="AlphaFoldDB" id="A0A096BAP3"/>
<dbReference type="Proteomes" id="UP000029585">
    <property type="component" value="Unassembled WGS sequence"/>
</dbReference>
<sequence>MNHPLNKEQVEVLFERETVLMGTENRVPIYRALALFGQDAVNYGKKLDERLDVRRLVHHSNGYVLGFIIASLTLRGFQAAASFYNVQLLRKEAS</sequence>
<name>A0A096BAP3_FLAPL</name>
<gene>
    <name evidence="1" type="ORF">HMPREF9460_01352</name>
</gene>
<reference evidence="1 2" key="1">
    <citation type="submission" date="2011-08" db="EMBL/GenBank/DDBJ databases">
        <title>The Genome Sequence of Clostridium orbiscindens 1_3_50AFAA.</title>
        <authorList>
            <consortium name="The Broad Institute Genome Sequencing Platform"/>
            <person name="Earl A."/>
            <person name="Ward D."/>
            <person name="Feldgarden M."/>
            <person name="Gevers D."/>
            <person name="Daigneault M."/>
            <person name="Strauss J."/>
            <person name="Allen-Vercoe E."/>
            <person name="Young S.K."/>
            <person name="Zeng Q."/>
            <person name="Gargeya S."/>
            <person name="Fitzgerald M."/>
            <person name="Haas B."/>
            <person name="Abouelleil A."/>
            <person name="Alvarado L."/>
            <person name="Arachchi H.M."/>
            <person name="Berlin A."/>
            <person name="Brown A."/>
            <person name="Chapman S.B."/>
            <person name="Chen Z."/>
            <person name="Dunbar C."/>
            <person name="Freedman E."/>
            <person name="Gearin G."/>
            <person name="Gellesch M."/>
            <person name="Goldberg J."/>
            <person name="Griggs A."/>
            <person name="Gujja S."/>
            <person name="Heiman D."/>
            <person name="Howarth C."/>
            <person name="Larson L."/>
            <person name="Lui A."/>
            <person name="MacDonald P.J.P."/>
            <person name="Montmayeur A."/>
            <person name="Murphy C."/>
            <person name="Neiman D."/>
            <person name="Pearson M."/>
            <person name="Priest M."/>
            <person name="Roberts A."/>
            <person name="Saif S."/>
            <person name="Shea T."/>
            <person name="Shenoy N."/>
            <person name="Sisk P."/>
            <person name="Stolte C."/>
            <person name="Sykes S."/>
            <person name="Wortman J."/>
            <person name="Nusbaum C."/>
            <person name="Birren B."/>
        </authorList>
    </citation>
    <scope>NUCLEOTIDE SEQUENCE [LARGE SCALE GENOMIC DNA]</scope>
    <source>
        <strain evidence="1 2">1_3_50AFAA</strain>
    </source>
</reference>
<keyword evidence="2" id="KW-1185">Reference proteome</keyword>
<protein>
    <submittedName>
        <fullName evidence="1">Uncharacterized protein</fullName>
    </submittedName>
</protein>
<organism evidence="1 2">
    <name type="scientific">Flavonifractor plautii 1_3_50AFAA</name>
    <dbReference type="NCBI Taxonomy" id="742738"/>
    <lineage>
        <taxon>Bacteria</taxon>
        <taxon>Bacillati</taxon>
        <taxon>Bacillota</taxon>
        <taxon>Clostridia</taxon>
        <taxon>Eubacteriales</taxon>
        <taxon>Oscillospiraceae</taxon>
        <taxon>Flavonifractor</taxon>
    </lineage>
</organism>
<dbReference type="RefSeq" id="WP_044939976.1">
    <property type="nucleotide sequence ID" value="NZ_KN174162.1"/>
</dbReference>
<evidence type="ECO:0000313" key="1">
    <source>
        <dbReference type="EMBL" id="KGF56150.1"/>
    </source>
</evidence>
<proteinExistence type="predicted"/>